<comment type="similarity">
    <text evidence="2">Belongs to the SAM50/omp85 family.</text>
</comment>
<evidence type="ECO:0000256" key="1">
    <source>
        <dbReference type="ARBA" id="ARBA00004374"/>
    </source>
</evidence>
<dbReference type="RefSeq" id="XP_014487528.1">
    <property type="nucleotide sequence ID" value="XM_014632042.1"/>
</dbReference>
<dbReference type="AlphaFoldDB" id="A0A6P3YAZ7"/>
<keyword evidence="4" id="KW-0812">Transmembrane</keyword>
<dbReference type="Gene3D" id="2.40.160.50">
    <property type="entry name" value="membrane protein fhac: a member of the omp85/tpsb transporter family"/>
    <property type="match status" value="1"/>
</dbReference>
<evidence type="ECO:0000256" key="5">
    <source>
        <dbReference type="ARBA" id="ARBA00023136"/>
    </source>
</evidence>
<evidence type="ECO:0000313" key="8">
    <source>
        <dbReference type="RefSeq" id="XP_014487519.1"/>
    </source>
</evidence>
<dbReference type="KEGG" id="dqu:106751201"/>
<dbReference type="GO" id="GO:0045040">
    <property type="term" value="P:protein insertion into mitochondrial outer membrane"/>
    <property type="evidence" value="ECO:0007669"/>
    <property type="project" value="TreeGrafter"/>
</dbReference>
<dbReference type="OrthoDB" id="1724197at2759"/>
<protein>
    <submittedName>
        <fullName evidence="8 9">Sorting and assembly machinery component 50 homolog</fullName>
    </submittedName>
</protein>
<dbReference type="GO" id="GO:0005741">
    <property type="term" value="C:mitochondrial outer membrane"/>
    <property type="evidence" value="ECO:0007669"/>
    <property type="project" value="UniProtKB-SubCell"/>
</dbReference>
<keyword evidence="3" id="KW-1134">Transmembrane beta strand</keyword>
<reference evidence="8 9" key="1">
    <citation type="submission" date="2025-04" db="UniProtKB">
        <authorList>
            <consortium name="RefSeq"/>
        </authorList>
    </citation>
    <scope>IDENTIFICATION</scope>
</reference>
<gene>
    <name evidence="8 9" type="primary">LOC106751201</name>
</gene>
<dbReference type="InterPro" id="IPR000184">
    <property type="entry name" value="Bac_surfAg_D15"/>
</dbReference>
<comment type="subcellular location">
    <subcellularLocation>
        <location evidence="1">Mitochondrion outer membrane</location>
        <topology evidence="1">Multi-pass membrane protein</topology>
    </subcellularLocation>
</comment>
<dbReference type="InterPro" id="IPR039910">
    <property type="entry name" value="D15-like"/>
</dbReference>
<keyword evidence="7" id="KW-1185">Reference proteome</keyword>
<evidence type="ECO:0000313" key="7">
    <source>
        <dbReference type="Proteomes" id="UP000515204"/>
    </source>
</evidence>
<name>A0A6P3YAZ7_DINQU</name>
<dbReference type="GO" id="GO:0033108">
    <property type="term" value="P:mitochondrial respiratory chain complex assembly"/>
    <property type="evidence" value="ECO:0007669"/>
    <property type="project" value="TreeGrafter"/>
</dbReference>
<dbReference type="RefSeq" id="XP_014487519.1">
    <property type="nucleotide sequence ID" value="XM_014632033.1"/>
</dbReference>
<sequence>MGVVYAKESSNPVDLNQSSKKKIFTNESTKSSTDAMEDLQTIFSNKSRLPREEENLQTKSIDLHGIKARVDKVHVDGLMRTKDDIVKSQVMDLFKAKDFQDVIIRAYKIHEKLEALGCFRRIGIYIDTSQGPEATPDGVEVTFKVREMRRLVGGVNTMVGNNEGSLMVSAKAPNLCGRGERVQMEYSHGTKSSINFNISAFKPFPRSLYNAALTGTIFNSTNDFPWSGFKQNDKGLLFDVELNPTSAFKHNIQYEAAFRNITCSKQATFRVREQCGPNLKSALRYIWTIDKRNSPIFPVAGSFMRLTTEMAGLGGDIGFFKNEFAIQSNWSPHEYLTFQLGFQCGLLNTISNDLKISIADHFFLGGPLNLRGFDMRGCGPRYDGNSVGGEMYWAAALHIYTPLPFRPGRNSFGDLFRLHGFMNAGNLSNFSFKYGNIYSENLRIFTENVRLAVGGGLAMKLGNVARIELNLIAPLMFMRSDVLQQFQFGIGVQYL</sequence>
<dbReference type="GeneID" id="106751201"/>
<organism evidence="7 9">
    <name type="scientific">Dinoponera quadriceps</name>
    <name type="common">South American ant</name>
    <dbReference type="NCBI Taxonomy" id="609295"/>
    <lineage>
        <taxon>Eukaryota</taxon>
        <taxon>Metazoa</taxon>
        <taxon>Ecdysozoa</taxon>
        <taxon>Arthropoda</taxon>
        <taxon>Hexapoda</taxon>
        <taxon>Insecta</taxon>
        <taxon>Pterygota</taxon>
        <taxon>Neoptera</taxon>
        <taxon>Endopterygota</taxon>
        <taxon>Hymenoptera</taxon>
        <taxon>Apocrita</taxon>
        <taxon>Aculeata</taxon>
        <taxon>Formicoidea</taxon>
        <taxon>Formicidae</taxon>
        <taxon>Ponerinae</taxon>
        <taxon>Ponerini</taxon>
        <taxon>Dinoponera</taxon>
    </lineage>
</organism>
<dbReference type="Proteomes" id="UP000515204">
    <property type="component" value="Unplaced"/>
</dbReference>
<evidence type="ECO:0000256" key="4">
    <source>
        <dbReference type="ARBA" id="ARBA00022692"/>
    </source>
</evidence>
<feature type="domain" description="Bacterial surface antigen (D15)" evidence="6">
    <location>
        <begin position="174"/>
        <end position="492"/>
    </location>
</feature>
<accession>A0A6P3YAZ7</accession>
<dbReference type="PANTHER" id="PTHR12815:SF18">
    <property type="entry name" value="SORTING AND ASSEMBLY MACHINERY COMPONENT 50 HOMOLOG"/>
    <property type="match status" value="1"/>
</dbReference>
<dbReference type="PANTHER" id="PTHR12815">
    <property type="entry name" value="SORTING AND ASSEMBLY MACHINERY SAMM50 PROTEIN FAMILY MEMBER"/>
    <property type="match status" value="1"/>
</dbReference>
<dbReference type="Pfam" id="PF01103">
    <property type="entry name" value="Omp85"/>
    <property type="match status" value="1"/>
</dbReference>
<evidence type="ECO:0000256" key="2">
    <source>
        <dbReference type="ARBA" id="ARBA00010913"/>
    </source>
</evidence>
<evidence type="ECO:0000256" key="3">
    <source>
        <dbReference type="ARBA" id="ARBA00022452"/>
    </source>
</evidence>
<keyword evidence="5" id="KW-0472">Membrane</keyword>
<proteinExistence type="inferred from homology"/>
<evidence type="ECO:0000313" key="9">
    <source>
        <dbReference type="RefSeq" id="XP_014487528.1"/>
    </source>
</evidence>
<evidence type="ECO:0000259" key="6">
    <source>
        <dbReference type="Pfam" id="PF01103"/>
    </source>
</evidence>